<dbReference type="Pfam" id="PF21168">
    <property type="entry name" value="FkbO_Hyg5-like_N"/>
    <property type="match status" value="1"/>
</dbReference>
<reference evidence="2" key="1">
    <citation type="submission" date="2023-03" db="EMBL/GenBank/DDBJ databases">
        <authorList>
            <person name="Pearce D."/>
        </authorList>
    </citation>
    <scope>NUCLEOTIDE SEQUENCE</scope>
    <source>
        <strain evidence="2">Mc</strain>
    </source>
</reference>
<keyword evidence="2" id="KW-0456">Lyase</keyword>
<name>A0AA35XZS6_METCP</name>
<dbReference type="InterPro" id="IPR049368">
    <property type="entry name" value="FkbO_Hyg5-like_N"/>
</dbReference>
<evidence type="ECO:0000259" key="1">
    <source>
        <dbReference type="Pfam" id="PF21168"/>
    </source>
</evidence>
<feature type="domain" description="Chorismatase FkbO/Hyg5-like N-terminal" evidence="1">
    <location>
        <begin position="70"/>
        <end position="191"/>
    </location>
</feature>
<evidence type="ECO:0000313" key="2">
    <source>
        <dbReference type="EMBL" id="CAI8883747.1"/>
    </source>
</evidence>
<dbReference type="EC" id="4.1.3.40" evidence="2"/>
<dbReference type="GO" id="GO:0008813">
    <property type="term" value="F:chorismate lyase activity"/>
    <property type="evidence" value="ECO:0007669"/>
    <property type="project" value="UniProtKB-EC"/>
</dbReference>
<accession>A0AA35XZS6</accession>
<evidence type="ECO:0000313" key="3">
    <source>
        <dbReference type="Proteomes" id="UP001158598"/>
    </source>
</evidence>
<dbReference type="Proteomes" id="UP001158598">
    <property type="component" value="Chromosome"/>
</dbReference>
<dbReference type="SUPFAM" id="SSF55298">
    <property type="entry name" value="YjgF-like"/>
    <property type="match status" value="1"/>
</dbReference>
<gene>
    <name evidence="2" type="ORF">MCNOR_3119</name>
</gene>
<dbReference type="AlphaFoldDB" id="A0AA35XZS6"/>
<protein>
    <submittedName>
        <fullName evidence="2">Chorismate lyase / 3-hydroxybenzoate synthase</fullName>
        <ecNumber evidence="2">4.1.3.40</ecNumber>
        <ecNumber evidence="2">4.1.3.45</ecNumber>
    </submittedName>
</protein>
<dbReference type="CDD" id="cd06153">
    <property type="entry name" value="YjgF_YER057c_UK114_like_5"/>
    <property type="match status" value="1"/>
</dbReference>
<organism evidence="2 3">
    <name type="scientific">Methylococcus capsulatus</name>
    <dbReference type="NCBI Taxonomy" id="414"/>
    <lineage>
        <taxon>Bacteria</taxon>
        <taxon>Pseudomonadati</taxon>
        <taxon>Pseudomonadota</taxon>
        <taxon>Gammaproteobacteria</taxon>
        <taxon>Methylococcales</taxon>
        <taxon>Methylococcaceae</taxon>
        <taxon>Methylococcus</taxon>
    </lineage>
</organism>
<dbReference type="InterPro" id="IPR035959">
    <property type="entry name" value="RutC-like_sf"/>
</dbReference>
<dbReference type="Gene3D" id="3.30.1330.40">
    <property type="entry name" value="RutC-like"/>
    <property type="match status" value="1"/>
</dbReference>
<dbReference type="EC" id="4.1.3.45" evidence="2"/>
<proteinExistence type="predicted"/>
<dbReference type="EMBL" id="OX458332">
    <property type="protein sequence ID" value="CAI8883747.1"/>
    <property type="molecule type" value="Genomic_DNA"/>
</dbReference>
<sequence length="339" mass="36945">MFPAMVTPTDGMLAVLYLRQAELPAVLDLIGERGLGAVAFGAAPPATLPPSLPRLGIAMPQRLPAEPLVEIWLGVSRATRGRTGAIDWACDGLHLFGSLQTEAGADIRGATGRAYDALFQLLERHGYPHLVRVWNYFPGINREESGLERYRQFNIGRQEAFLRANRPVSGALPAACALGTHAGPLVVYFVAARIPAFPIENPRQLSAYRYPPAYGPRSPSFSRATLLRWANRTAVFISGTASILGHESVHPGDAAAQTRETLMNLTVLVETLNRESGGAGFGWKDFRYKVYVRPGCPLEPIQCELAAMLPVADDVPFVEAEICRRELLVEIEAFGSRTP</sequence>